<dbReference type="InterPro" id="IPR026444">
    <property type="entry name" value="Secre_tail"/>
</dbReference>
<protein>
    <submittedName>
        <fullName evidence="5">Metalloprotease Fpp1</fullName>
    </submittedName>
</protein>
<dbReference type="EMBL" id="BMFG01000002">
    <property type="protein sequence ID" value="GGD18601.1"/>
    <property type="molecule type" value="Genomic_DNA"/>
</dbReference>
<evidence type="ECO:0000313" key="6">
    <source>
        <dbReference type="Proteomes" id="UP000625735"/>
    </source>
</evidence>
<dbReference type="InterPro" id="IPR008979">
    <property type="entry name" value="Galactose-bd-like_sf"/>
</dbReference>
<dbReference type="SUPFAM" id="SSF49785">
    <property type="entry name" value="Galactose-binding domain-like"/>
    <property type="match status" value="1"/>
</dbReference>
<reference evidence="5" key="1">
    <citation type="journal article" date="2014" name="Int. J. Syst. Evol. Microbiol.">
        <title>Complete genome sequence of Corynebacterium casei LMG S-19264T (=DSM 44701T), isolated from a smear-ripened cheese.</title>
        <authorList>
            <consortium name="US DOE Joint Genome Institute (JGI-PGF)"/>
            <person name="Walter F."/>
            <person name="Albersmeier A."/>
            <person name="Kalinowski J."/>
            <person name="Ruckert C."/>
        </authorList>
    </citation>
    <scope>NUCLEOTIDE SEQUENCE</scope>
    <source>
        <strain evidence="5">CGMCC 1.12506</strain>
    </source>
</reference>
<reference evidence="5" key="2">
    <citation type="submission" date="2020-09" db="EMBL/GenBank/DDBJ databases">
        <authorList>
            <person name="Sun Q."/>
            <person name="Zhou Y."/>
        </authorList>
    </citation>
    <scope>NUCLEOTIDE SEQUENCE</scope>
    <source>
        <strain evidence="5">CGMCC 1.12506</strain>
    </source>
</reference>
<dbReference type="PANTHER" id="PTHR11905:SF159">
    <property type="entry name" value="ADAM METALLOPROTEASE"/>
    <property type="match status" value="1"/>
</dbReference>
<keyword evidence="1" id="KW-0645">Protease</keyword>
<dbReference type="SUPFAM" id="SSF55486">
    <property type="entry name" value="Metalloproteases ('zincins'), catalytic domain"/>
    <property type="match status" value="1"/>
</dbReference>
<keyword evidence="5" id="KW-0482">Metalloprotease</keyword>
<dbReference type="AlphaFoldDB" id="A0A917DAL0"/>
<dbReference type="Gene3D" id="3.40.390.10">
    <property type="entry name" value="Collagenase (Catalytic Domain)"/>
    <property type="match status" value="1"/>
</dbReference>
<evidence type="ECO:0000256" key="1">
    <source>
        <dbReference type="ARBA" id="ARBA00022670"/>
    </source>
</evidence>
<dbReference type="Pfam" id="PF13582">
    <property type="entry name" value="Reprolysin_3"/>
    <property type="match status" value="1"/>
</dbReference>
<comment type="caution">
    <text evidence="5">The sequence shown here is derived from an EMBL/GenBank/DDBJ whole genome shotgun (WGS) entry which is preliminary data.</text>
</comment>
<gene>
    <name evidence="5" type="primary">fpp1</name>
    <name evidence="5" type="ORF">GCM10011343_06510</name>
</gene>
<keyword evidence="6" id="KW-1185">Reference proteome</keyword>
<dbReference type="Pfam" id="PF01483">
    <property type="entry name" value="P_proprotein"/>
    <property type="match status" value="1"/>
</dbReference>
<organism evidence="5 6">
    <name type="scientific">Flavobacterium orientale</name>
    <dbReference type="NCBI Taxonomy" id="1756020"/>
    <lineage>
        <taxon>Bacteria</taxon>
        <taxon>Pseudomonadati</taxon>
        <taxon>Bacteroidota</taxon>
        <taxon>Flavobacteriia</taxon>
        <taxon>Flavobacteriales</taxon>
        <taxon>Flavobacteriaceae</taxon>
        <taxon>Flavobacterium</taxon>
    </lineage>
</organism>
<dbReference type="Pfam" id="PF18962">
    <property type="entry name" value="Por_Secre_tail"/>
    <property type="match status" value="1"/>
</dbReference>
<keyword evidence="2" id="KW-0732">Signal</keyword>
<dbReference type="NCBIfam" id="TIGR04183">
    <property type="entry name" value="Por_Secre_tail"/>
    <property type="match status" value="1"/>
</dbReference>
<dbReference type="InterPro" id="IPR024079">
    <property type="entry name" value="MetalloPept_cat_dom_sf"/>
</dbReference>
<accession>A0A917DAL0</accession>
<feature type="domain" description="P/Homo B" evidence="4">
    <location>
        <begin position="825"/>
        <end position="981"/>
    </location>
</feature>
<keyword evidence="3" id="KW-0378">Hydrolase</keyword>
<dbReference type="PROSITE" id="PS51829">
    <property type="entry name" value="P_HOMO_B"/>
    <property type="match status" value="1"/>
</dbReference>
<evidence type="ECO:0000313" key="5">
    <source>
        <dbReference type="EMBL" id="GGD18601.1"/>
    </source>
</evidence>
<dbReference type="PANTHER" id="PTHR11905">
    <property type="entry name" value="ADAM A DISINTEGRIN AND METALLOPROTEASE DOMAIN"/>
    <property type="match status" value="1"/>
</dbReference>
<dbReference type="GO" id="GO:0006508">
    <property type="term" value="P:proteolysis"/>
    <property type="evidence" value="ECO:0007669"/>
    <property type="project" value="UniProtKB-KW"/>
</dbReference>
<dbReference type="Gene3D" id="2.60.120.260">
    <property type="entry name" value="Galactose-binding domain-like"/>
    <property type="match status" value="1"/>
</dbReference>
<dbReference type="InterPro" id="IPR002884">
    <property type="entry name" value="P_dom"/>
</dbReference>
<sequence length="1070" mass="114335">MQTDENRFSILEKVERSSTLTSYDVYSMDLNTLKSQLTGAPNRMHASANSTLLLPFPNAKGEIQEFRVYEASILHPDLANQFQDIKSYVGFSTTDRTAVIRFSTTVFGFHGMILSSEGTTFIDPYTTDRANYVVYFKSAAQTDRLFECMVEDVEERMPEVAYFSPKNAQSIESNTGIFRTYRLALASTVEYSQFHINQAGLAGGTLAQRQNAVLAAMNVTMNRVNGIFERDMSLTMQIIPFNTAIIFINPENPDTLSNTSSMINQIQEVIDNAIGFSEYDIGHVFSTGGGGIASLNSPCTVNKARGVTGSFAPVGDPFDVDYVAHEMGHQFGATHTQNNSCQRTAATAVEPGSASTIMGYAGICAPNVQNNSDAHFHAVSMAQMDNFVAGTGNCSDNIGNNNAAPVIQPLSNYTIPISTPFVLTAVATDANNDALTYCWEQIDNQVSQQPPLTINTEGPNFRSLPPTTSGARYFPALPTVLTGATDSTWEVVPSVSRNLNFAVTVRDNRTPNGGQTARANNTITTTAAAGPFVVTAPNTLVSWPAGSNQTVTWNVAGTTANGVNTPLVDIYLSTNAGFNFPILLASQVPNDGSEIITVPNTVGSLNRIMVMGHGNVFYDVSNVNFNITAAPSSMAIGFSGVAGEQNKSECRGNTITYTFPYTTFGGYSTPTTFSVTGQPTGSTVTFTPNTLSANGTVTMQVETTALTPIGFYTLAVTATSGAQTRTVNFYLNLAEGGFGPVVLQSPANGATGVNPSNVPFSWTSSAGATGYDIQIATDSNFTNIIETGTSASASYTASSVTSSTTLYWRVRPKNVACAGNYTTASSFSTIFCGTIASTNVPVAIPVTAATVSSTLTIPTNQNVTIQKVTVNLQLTHTWMNDLIVTLISPTGTQVQLMNRECVSNPAFQNVSATFDDGGAVAVCQTAPNPALSGVILPEQPLSAFNNQNSQGLWTLQVQDVFDQDGGAIVNWSLTICSINAPLSIEDTKVFDFNLYPNPSNGTFTLQMDNTNGEPVDVSVYDMRGRILFDATYNTVGAMDETIQLQNVQTGVYLVSVKSGNAKEVKRIIIE</sequence>
<dbReference type="Gene3D" id="2.60.40.10">
    <property type="entry name" value="Immunoglobulins"/>
    <property type="match status" value="1"/>
</dbReference>
<dbReference type="GO" id="GO:0008237">
    <property type="term" value="F:metallopeptidase activity"/>
    <property type="evidence" value="ECO:0007669"/>
    <property type="project" value="UniProtKB-KW"/>
</dbReference>
<dbReference type="InterPro" id="IPR013783">
    <property type="entry name" value="Ig-like_fold"/>
</dbReference>
<dbReference type="GO" id="GO:0004252">
    <property type="term" value="F:serine-type endopeptidase activity"/>
    <property type="evidence" value="ECO:0007669"/>
    <property type="project" value="InterPro"/>
</dbReference>
<dbReference type="Proteomes" id="UP000625735">
    <property type="component" value="Unassembled WGS sequence"/>
</dbReference>
<name>A0A917DAL0_9FLAO</name>
<evidence type="ECO:0000256" key="3">
    <source>
        <dbReference type="ARBA" id="ARBA00022801"/>
    </source>
</evidence>
<evidence type="ECO:0000259" key="4">
    <source>
        <dbReference type="PROSITE" id="PS51829"/>
    </source>
</evidence>
<evidence type="ECO:0000256" key="2">
    <source>
        <dbReference type="ARBA" id="ARBA00022729"/>
    </source>
</evidence>
<proteinExistence type="predicted"/>